<dbReference type="Pfam" id="PF01321">
    <property type="entry name" value="Creatinase_N"/>
    <property type="match status" value="1"/>
</dbReference>
<comment type="caution">
    <text evidence="2">The sequence shown here is derived from an EMBL/GenBank/DDBJ whole genome shotgun (WGS) entry which is preliminary data.</text>
</comment>
<dbReference type="EMBL" id="MU069438">
    <property type="protein sequence ID" value="KAF5843713.1"/>
    <property type="molecule type" value="Genomic_DNA"/>
</dbReference>
<evidence type="ECO:0000313" key="3">
    <source>
        <dbReference type="Proteomes" id="UP000815325"/>
    </source>
</evidence>
<evidence type="ECO:0000313" key="2">
    <source>
        <dbReference type="EMBL" id="KAF5843713.1"/>
    </source>
</evidence>
<dbReference type="Proteomes" id="UP000815325">
    <property type="component" value="Unassembled WGS sequence"/>
</dbReference>
<feature type="domain" description="Creatinase N-terminal" evidence="1">
    <location>
        <begin position="8"/>
        <end position="130"/>
    </location>
</feature>
<proteinExistence type="predicted"/>
<sequence>AAADQGRGVHAFIVPTEDPHMSEYSPDSFKRREWVSRFTGTAGTAVILHDKALLWTDGRYFLQASQELGKEWTLMRAGTPGCPDIEEWLAANLPASARVGIDPYVHTVDMTRRLSKRMQESGKQVVALSEDNLVDKAWGSNRPAAPSAKLRVHPMKVWQILGVSKTDITNASSAALHLRIP</sequence>
<dbReference type="InterPro" id="IPR050422">
    <property type="entry name" value="X-Pro_aminopeptidase_P"/>
</dbReference>
<protein>
    <submittedName>
        <fullName evidence="2">Creatinase/Prolidase N-terminal domain-containing protein</fullName>
    </submittedName>
</protein>
<name>A0ABQ7HA30_DUNSA</name>
<evidence type="ECO:0000259" key="1">
    <source>
        <dbReference type="Pfam" id="PF01321"/>
    </source>
</evidence>
<dbReference type="InterPro" id="IPR000587">
    <property type="entry name" value="Creatinase_N"/>
</dbReference>
<organism evidence="2 3">
    <name type="scientific">Dunaliella salina</name>
    <name type="common">Green alga</name>
    <name type="synonym">Protococcus salinus</name>
    <dbReference type="NCBI Taxonomy" id="3046"/>
    <lineage>
        <taxon>Eukaryota</taxon>
        <taxon>Viridiplantae</taxon>
        <taxon>Chlorophyta</taxon>
        <taxon>core chlorophytes</taxon>
        <taxon>Chlorophyceae</taxon>
        <taxon>CS clade</taxon>
        <taxon>Chlamydomonadales</taxon>
        <taxon>Dunaliellaceae</taxon>
        <taxon>Dunaliella</taxon>
    </lineage>
</organism>
<accession>A0ABQ7HA30</accession>
<gene>
    <name evidence="2" type="ORF">DUNSADRAFT_8228</name>
</gene>
<reference evidence="2" key="1">
    <citation type="submission" date="2017-08" db="EMBL/GenBank/DDBJ databases">
        <authorList>
            <person name="Polle J.E."/>
            <person name="Barry K."/>
            <person name="Cushman J."/>
            <person name="Schmutz J."/>
            <person name="Tran D."/>
            <person name="Hathwaick L.T."/>
            <person name="Yim W.C."/>
            <person name="Jenkins J."/>
            <person name="Mckie-Krisberg Z.M."/>
            <person name="Prochnik S."/>
            <person name="Lindquist E."/>
            <person name="Dockter R.B."/>
            <person name="Adam C."/>
            <person name="Molina H."/>
            <person name="Bunkerborg J."/>
            <person name="Jin E."/>
            <person name="Buchheim M."/>
            <person name="Magnuson J."/>
        </authorList>
    </citation>
    <scope>NUCLEOTIDE SEQUENCE</scope>
    <source>
        <strain evidence="2">CCAP 19/18</strain>
    </source>
</reference>
<dbReference type="Gene3D" id="3.40.350.10">
    <property type="entry name" value="Creatinase/prolidase N-terminal domain"/>
    <property type="match status" value="1"/>
</dbReference>
<dbReference type="SUPFAM" id="SSF53092">
    <property type="entry name" value="Creatinase/prolidase N-terminal domain"/>
    <property type="match status" value="1"/>
</dbReference>
<dbReference type="InterPro" id="IPR029149">
    <property type="entry name" value="Creatin/AminoP/Spt16_N"/>
</dbReference>
<keyword evidence="3" id="KW-1185">Reference proteome</keyword>
<dbReference type="PANTHER" id="PTHR43763">
    <property type="entry name" value="XAA-PRO AMINOPEPTIDASE 1"/>
    <property type="match status" value="1"/>
</dbReference>
<dbReference type="PANTHER" id="PTHR43763:SF6">
    <property type="entry name" value="XAA-PRO AMINOPEPTIDASE 1"/>
    <property type="match status" value="1"/>
</dbReference>
<feature type="non-terminal residue" evidence="2">
    <location>
        <position position="1"/>
    </location>
</feature>